<gene>
    <name evidence="1" type="primary">yhfH</name>
    <name evidence="1" type="ORF">P5X88_01740</name>
</gene>
<comment type="caution">
    <text evidence="1">The sequence shown here is derived from an EMBL/GenBank/DDBJ whole genome shotgun (WGS) entry which is preliminary data.</text>
</comment>
<name>A0AAW6SS38_9BACI</name>
<dbReference type="AlphaFoldDB" id="A0AAW6SS38"/>
<dbReference type="InterPro" id="IPR025432">
    <property type="entry name" value="YhfH-like"/>
</dbReference>
<dbReference type="EMBL" id="JAROYP010000001">
    <property type="protein sequence ID" value="MDH5159637.1"/>
    <property type="molecule type" value="Genomic_DNA"/>
</dbReference>
<sequence length="47" mass="5500">MVLQNPVEFFYNLMNSKKICPECGEKVEDQAESYILECERCLANKLE</sequence>
<dbReference type="Proteomes" id="UP001159179">
    <property type="component" value="Unassembled WGS sequence"/>
</dbReference>
<reference evidence="1" key="1">
    <citation type="submission" date="2023-03" db="EMBL/GenBank/DDBJ databases">
        <title>Bacterial isolates from washroom surfaces on a university campus.</title>
        <authorList>
            <person name="Holman D.B."/>
            <person name="Gzyl K.E."/>
            <person name="Taheri A.E."/>
        </authorList>
    </citation>
    <scope>NUCLEOTIDE SEQUENCE</scope>
    <source>
        <strain evidence="1">RD03</strain>
    </source>
</reference>
<organism evidence="1 2">
    <name type="scientific">Heyndrickxia oleronia</name>
    <dbReference type="NCBI Taxonomy" id="38875"/>
    <lineage>
        <taxon>Bacteria</taxon>
        <taxon>Bacillati</taxon>
        <taxon>Bacillota</taxon>
        <taxon>Bacilli</taxon>
        <taxon>Bacillales</taxon>
        <taxon>Bacillaceae</taxon>
        <taxon>Heyndrickxia</taxon>
    </lineage>
</organism>
<protein>
    <submittedName>
        <fullName evidence="1">Protein YhfH</fullName>
    </submittedName>
</protein>
<evidence type="ECO:0000313" key="2">
    <source>
        <dbReference type="Proteomes" id="UP001159179"/>
    </source>
</evidence>
<evidence type="ECO:0000313" key="1">
    <source>
        <dbReference type="EMBL" id="MDH5159637.1"/>
    </source>
</evidence>
<proteinExistence type="predicted"/>
<dbReference type="Pfam" id="PF14149">
    <property type="entry name" value="YhfH"/>
    <property type="match status" value="1"/>
</dbReference>
<accession>A0AAW6SS38</accession>